<dbReference type="Pfam" id="PF09935">
    <property type="entry name" value="DUF2167"/>
    <property type="match status" value="1"/>
</dbReference>
<evidence type="ECO:0000313" key="4">
    <source>
        <dbReference type="Proteomes" id="UP000187148"/>
    </source>
</evidence>
<evidence type="ECO:0008006" key="5">
    <source>
        <dbReference type="Google" id="ProtNLM"/>
    </source>
</evidence>
<dbReference type="InterPro" id="IPR018682">
    <property type="entry name" value="DUF2167_membr"/>
</dbReference>
<dbReference type="KEGG" id="kco:BWI95_12560"/>
<evidence type="ECO:0000313" key="3">
    <source>
        <dbReference type="EMBL" id="APZ05810.1"/>
    </source>
</evidence>
<organism evidence="3 4">
    <name type="scientific">Kosakonia cowanii JCM 10956 = DSM 18146</name>
    <dbReference type="NCBI Taxonomy" id="1300165"/>
    <lineage>
        <taxon>Bacteria</taxon>
        <taxon>Pseudomonadati</taxon>
        <taxon>Pseudomonadota</taxon>
        <taxon>Gammaproteobacteria</taxon>
        <taxon>Enterobacterales</taxon>
        <taxon>Enterobacteriaceae</taxon>
        <taxon>Kosakonia</taxon>
    </lineage>
</organism>
<keyword evidence="1" id="KW-1133">Transmembrane helix</keyword>
<reference evidence="3 4" key="1">
    <citation type="submission" date="2017-01" db="EMBL/GenBank/DDBJ databases">
        <authorList>
            <person name="Cao J.-M."/>
        </authorList>
    </citation>
    <scope>NUCLEOTIDE SEQUENCE [LARGE SCALE GENOMIC DNA]</scope>
    <source>
        <strain evidence="3 4">888-76</strain>
    </source>
</reference>
<evidence type="ECO:0000256" key="1">
    <source>
        <dbReference type="SAM" id="Phobius"/>
    </source>
</evidence>
<keyword evidence="1" id="KW-0812">Transmembrane</keyword>
<dbReference type="RefSeq" id="WP_076769570.1">
    <property type="nucleotide sequence ID" value="NZ_CP019445.1"/>
</dbReference>
<name>A0A807LIC9_9ENTR</name>
<dbReference type="AlphaFoldDB" id="A0A807LIC9"/>
<proteinExistence type="predicted"/>
<keyword evidence="1" id="KW-0472">Membrane</keyword>
<sequence>MTQYLSLPRVLTLVAALCFGFSTLSFAEETAPDAASANEAKINQAVENMQRVSVSGPHKVTLGNQAVLNLPEGFTYIPPRQAAEFMRELGNHVDESAFYGLVFNDAISGFVSIEYDDAGYIKDDDAKDWDAAELLSNLQEGTKEGNKMRSEKGIPPIEVVGWVEKPSYDAATHRLIWSAAIRDIGSNVPLKEQGVNYNTYLLGREGYLSLNLVTDRGTVEQEKPLAKNLLNAVTFNDGKKYSDFNASTDKIAEYGLAALIGGLAVKKLGLLAIIGVTLLKFWKLALIALAGAGMGIKKLLFRKKDDKSKIVE</sequence>
<feature type="chain" id="PRO_5032859357" description="DUF2167 domain-containing protein" evidence="2">
    <location>
        <begin position="28"/>
        <end position="312"/>
    </location>
</feature>
<gene>
    <name evidence="3" type="ORF">BWI95_12560</name>
</gene>
<feature type="signal peptide" evidence="2">
    <location>
        <begin position="1"/>
        <end position="27"/>
    </location>
</feature>
<dbReference type="EMBL" id="CP019445">
    <property type="protein sequence ID" value="APZ05810.1"/>
    <property type="molecule type" value="Genomic_DNA"/>
</dbReference>
<accession>A0A807LIC9</accession>
<evidence type="ECO:0000256" key="2">
    <source>
        <dbReference type="SAM" id="SignalP"/>
    </source>
</evidence>
<protein>
    <recommendedName>
        <fullName evidence="5">DUF2167 domain-containing protein</fullName>
    </recommendedName>
</protein>
<feature type="transmembrane region" description="Helical" evidence="1">
    <location>
        <begin position="268"/>
        <end position="294"/>
    </location>
</feature>
<keyword evidence="4" id="KW-1185">Reference proteome</keyword>
<dbReference type="Proteomes" id="UP000187148">
    <property type="component" value="Chromosome"/>
</dbReference>
<keyword evidence="2" id="KW-0732">Signal</keyword>